<dbReference type="AlphaFoldDB" id="H8GST6"/>
<sequence length="226" mass="23884">MALTGLLTACPGPPPPADESVALRFSLPEGVDRSNLWIAALYYPLEANGTVGQPVLITSTPAGSGTSGGDVPLYLSGYALRQARNSAKCTTPFLTGEASGKQSVSVTPNTVLTCNVGFLAYTASGYGTMPTLDNLKYTSNDLYGFASEAFKYSFVNVNGDGTRSTETGTRTAGWSLVRREVLNPSATPQEYLVTMNSVAKENQAVALKLREPRDPFRSQGLAGGRQ</sequence>
<evidence type="ECO:0000313" key="2">
    <source>
        <dbReference type="Proteomes" id="UP000007575"/>
    </source>
</evidence>
<name>H8GST6_DEIGI</name>
<organism evidence="1 2">
    <name type="scientific">Deinococcus gobiensis (strain DSM 21396 / JCM 16679 / CGMCC 1.7299 / I-0)</name>
    <dbReference type="NCBI Taxonomy" id="745776"/>
    <lineage>
        <taxon>Bacteria</taxon>
        <taxon>Thermotogati</taxon>
        <taxon>Deinococcota</taxon>
        <taxon>Deinococci</taxon>
        <taxon>Deinococcales</taxon>
        <taxon>Deinococcaceae</taxon>
        <taxon>Deinococcus</taxon>
    </lineage>
</organism>
<reference evidence="1 2" key="1">
    <citation type="journal article" date="2012" name="PLoS ONE">
        <title>Genome sequence and transcriptome analysis of the radioresistant bacterium Deinococcus gobiensis: insights into the extreme environmental adaptations.</title>
        <authorList>
            <person name="Yuan M."/>
            <person name="Chen M."/>
            <person name="Zhang W."/>
            <person name="Lu W."/>
            <person name="Wang J."/>
            <person name="Yang M."/>
            <person name="Zhao P."/>
            <person name="Tang R."/>
            <person name="Li X."/>
            <person name="Hao Y."/>
            <person name="Zhou Z."/>
            <person name="Zhan Y."/>
            <person name="Yu H."/>
            <person name="Teng C."/>
            <person name="Yan Y."/>
            <person name="Ping S."/>
            <person name="Wang Y."/>
            <person name="Lin M."/>
        </authorList>
    </citation>
    <scope>NUCLEOTIDE SEQUENCE [LARGE SCALE GENOMIC DNA]</scope>
    <source>
        <strain evidence="1 2">I-0</strain>
    </source>
</reference>
<dbReference type="STRING" id="745776.DGo_CA0115"/>
<accession>H8GST6</accession>
<dbReference type="PATRIC" id="fig|745776.4.peg.121"/>
<dbReference type="EMBL" id="CP002191">
    <property type="protein sequence ID" value="AFD24042.1"/>
    <property type="molecule type" value="Genomic_DNA"/>
</dbReference>
<dbReference type="Proteomes" id="UP000007575">
    <property type="component" value="Chromosome"/>
</dbReference>
<dbReference type="KEGG" id="dgo:DGo_CA0115"/>
<dbReference type="HOGENOM" id="CLU_1141107_0_0_0"/>
<proteinExistence type="predicted"/>
<keyword evidence="2" id="KW-1185">Reference proteome</keyword>
<evidence type="ECO:0000313" key="1">
    <source>
        <dbReference type="EMBL" id="AFD24042.1"/>
    </source>
</evidence>
<gene>
    <name evidence="1" type="ordered locus">DGo_CA0115</name>
</gene>
<protein>
    <submittedName>
        <fullName evidence="1">Uncharacterized protein</fullName>
    </submittedName>
</protein>